<proteinExistence type="predicted"/>
<dbReference type="InterPro" id="IPR036640">
    <property type="entry name" value="ABC1_TM_sf"/>
</dbReference>
<keyword evidence="8" id="KW-1185">Reference proteome</keyword>
<evidence type="ECO:0000313" key="8">
    <source>
        <dbReference type="Proteomes" id="UP000092462"/>
    </source>
</evidence>
<evidence type="ECO:0000256" key="6">
    <source>
        <dbReference type="ARBA" id="ARBA00023136"/>
    </source>
</evidence>
<dbReference type="Proteomes" id="UP000092462">
    <property type="component" value="Unassembled WGS sequence"/>
</dbReference>
<dbReference type="EnsemblMetazoa" id="PPAI004744-RA">
    <property type="protein sequence ID" value="PPAI004744-PA"/>
    <property type="gene ID" value="PPAI004744"/>
</dbReference>
<keyword evidence="3" id="KW-0547">Nucleotide-binding</keyword>
<organism evidence="7 8">
    <name type="scientific">Phlebotomus papatasi</name>
    <name type="common">Sandfly</name>
    <dbReference type="NCBI Taxonomy" id="29031"/>
    <lineage>
        <taxon>Eukaryota</taxon>
        <taxon>Metazoa</taxon>
        <taxon>Ecdysozoa</taxon>
        <taxon>Arthropoda</taxon>
        <taxon>Hexapoda</taxon>
        <taxon>Insecta</taxon>
        <taxon>Pterygota</taxon>
        <taxon>Neoptera</taxon>
        <taxon>Endopterygota</taxon>
        <taxon>Diptera</taxon>
        <taxon>Nematocera</taxon>
        <taxon>Psychodoidea</taxon>
        <taxon>Psychodidae</taxon>
        <taxon>Phlebotomus</taxon>
        <taxon>Phlebotomus</taxon>
    </lineage>
</organism>
<evidence type="ECO:0000256" key="2">
    <source>
        <dbReference type="ARBA" id="ARBA00022692"/>
    </source>
</evidence>
<dbReference type="Pfam" id="PF00664">
    <property type="entry name" value="ABC_membrane"/>
    <property type="match status" value="1"/>
</dbReference>
<reference evidence="7" key="1">
    <citation type="submission" date="2022-08" db="UniProtKB">
        <authorList>
            <consortium name="EnsemblMetazoa"/>
        </authorList>
    </citation>
    <scope>IDENTIFICATION</scope>
    <source>
        <strain evidence="7">Israel</strain>
    </source>
</reference>
<accession>A0A1B0DAN9</accession>
<dbReference type="EMBL" id="AJVK01004558">
    <property type="status" value="NOT_ANNOTATED_CDS"/>
    <property type="molecule type" value="Genomic_DNA"/>
</dbReference>
<keyword evidence="1" id="KW-0813">Transport</keyword>
<keyword evidence="6" id="KW-0472">Membrane</keyword>
<evidence type="ECO:0000256" key="4">
    <source>
        <dbReference type="ARBA" id="ARBA00022840"/>
    </source>
</evidence>
<dbReference type="VEuPathDB" id="VectorBase:PPAPM1_008061"/>
<dbReference type="PANTHER" id="PTHR24223:SF461">
    <property type="entry name" value="ATP-BINDING CASSETTE SUB-FAMILY C MEMBER SUR"/>
    <property type="match status" value="1"/>
</dbReference>
<dbReference type="Gene3D" id="1.20.1560.10">
    <property type="entry name" value="ABC transporter type 1, transmembrane domain"/>
    <property type="match status" value="1"/>
</dbReference>
<keyword evidence="5" id="KW-1133">Transmembrane helix</keyword>
<dbReference type="GO" id="GO:0005524">
    <property type="term" value="F:ATP binding"/>
    <property type="evidence" value="ECO:0007669"/>
    <property type="project" value="UniProtKB-KW"/>
</dbReference>
<evidence type="ECO:0000256" key="5">
    <source>
        <dbReference type="ARBA" id="ARBA00022989"/>
    </source>
</evidence>
<protein>
    <submittedName>
        <fullName evidence="7">Uncharacterized protein</fullName>
    </submittedName>
</protein>
<evidence type="ECO:0000256" key="3">
    <source>
        <dbReference type="ARBA" id="ARBA00022741"/>
    </source>
</evidence>
<dbReference type="PANTHER" id="PTHR24223">
    <property type="entry name" value="ATP-BINDING CASSETTE SUB-FAMILY C"/>
    <property type="match status" value="1"/>
</dbReference>
<dbReference type="InterPro" id="IPR050173">
    <property type="entry name" value="ABC_transporter_C-like"/>
</dbReference>
<evidence type="ECO:0000313" key="7">
    <source>
        <dbReference type="EnsemblMetazoa" id="PPAI004744-PA"/>
    </source>
</evidence>
<dbReference type="InterPro" id="IPR011527">
    <property type="entry name" value="ABC1_TM_dom"/>
</dbReference>
<dbReference type="GO" id="GO:0016020">
    <property type="term" value="C:membrane"/>
    <property type="evidence" value="ECO:0007669"/>
    <property type="project" value="InterPro"/>
</dbReference>
<sequence length="185" mass="21280">MIFILCRSIEEEEESEMAIDCGENSANMQNYEEERKYGEIPVRIYWQYLKDCGLGVVVLFCLIALSWQVLRILTDVWLQSWTNTIDQDQSGAHADTFHYFNIYAILSGGCVLLSMLSTPIGQYAGLRARRKIHTKLLDAILANSLRFFQTTPLGRIMNRFSNDMAIIDKVSIQITSLFLNYISFQ</sequence>
<keyword evidence="2" id="KW-0812">Transmembrane</keyword>
<name>A0A1B0DAN9_PHLPP</name>
<dbReference type="EMBL" id="AJVK01004557">
    <property type="status" value="NOT_ANNOTATED_CDS"/>
    <property type="molecule type" value="Genomic_DNA"/>
</dbReference>
<dbReference type="GO" id="GO:0140359">
    <property type="term" value="F:ABC-type transporter activity"/>
    <property type="evidence" value="ECO:0007669"/>
    <property type="project" value="InterPro"/>
</dbReference>
<dbReference type="SUPFAM" id="SSF90123">
    <property type="entry name" value="ABC transporter transmembrane region"/>
    <property type="match status" value="1"/>
</dbReference>
<dbReference type="AlphaFoldDB" id="A0A1B0DAN9"/>
<evidence type="ECO:0000256" key="1">
    <source>
        <dbReference type="ARBA" id="ARBA00022448"/>
    </source>
</evidence>
<dbReference type="PROSITE" id="PS50929">
    <property type="entry name" value="ABC_TM1F"/>
    <property type="match status" value="1"/>
</dbReference>
<keyword evidence="4" id="KW-0067">ATP-binding</keyword>
<dbReference type="VEuPathDB" id="VectorBase:PPAI004744"/>